<accession>A0A6N6N479</accession>
<dbReference type="EMBL" id="WAIE01000002">
    <property type="protein sequence ID" value="KAB1442377.1"/>
    <property type="molecule type" value="Genomic_DNA"/>
</dbReference>
<reference evidence="1 2" key="1">
    <citation type="journal article" date="2017" name="Int. J. Syst. Evol. Microbiol.">
        <title>Desulfovibrio senegalensis sp. nov., a mesophilic sulfate reducer isolated from marine sediment.</title>
        <authorList>
            <person name="Thioye A."/>
            <person name="Gam Z.B.A."/>
            <person name="Mbengue M."/>
            <person name="Cayol J.L."/>
            <person name="Joseph-Bartoli M."/>
            <person name="Toure-Kane C."/>
            <person name="Labat M."/>
        </authorList>
    </citation>
    <scope>NUCLEOTIDE SEQUENCE [LARGE SCALE GENOMIC DNA]</scope>
    <source>
        <strain evidence="1 2">DSM 101509</strain>
    </source>
</reference>
<evidence type="ECO:0000313" key="1">
    <source>
        <dbReference type="EMBL" id="KAB1442377.1"/>
    </source>
</evidence>
<gene>
    <name evidence="1" type="ORF">F8A88_08010</name>
</gene>
<dbReference type="Proteomes" id="UP000438699">
    <property type="component" value="Unassembled WGS sequence"/>
</dbReference>
<name>A0A6N6N479_9BACT</name>
<organism evidence="1 2">
    <name type="scientific">Pseudodesulfovibrio senegalensis</name>
    <dbReference type="NCBI Taxonomy" id="1721087"/>
    <lineage>
        <taxon>Bacteria</taxon>
        <taxon>Pseudomonadati</taxon>
        <taxon>Thermodesulfobacteriota</taxon>
        <taxon>Desulfovibrionia</taxon>
        <taxon>Desulfovibrionales</taxon>
        <taxon>Desulfovibrionaceae</taxon>
    </lineage>
</organism>
<dbReference type="RefSeq" id="WP_151150598.1">
    <property type="nucleotide sequence ID" value="NZ_WAIE01000002.1"/>
</dbReference>
<comment type="caution">
    <text evidence="1">The sequence shown here is derived from an EMBL/GenBank/DDBJ whole genome shotgun (WGS) entry which is preliminary data.</text>
</comment>
<keyword evidence="2" id="KW-1185">Reference proteome</keyword>
<evidence type="ECO:0000313" key="2">
    <source>
        <dbReference type="Proteomes" id="UP000438699"/>
    </source>
</evidence>
<dbReference type="AlphaFoldDB" id="A0A6N6N479"/>
<protein>
    <submittedName>
        <fullName evidence="1">Uncharacterized protein</fullName>
    </submittedName>
</protein>
<dbReference type="OrthoDB" id="5459697at2"/>
<sequence length="111" mass="12965">MLGWIAEKWKSWRAYRKLIHEVDPRNFRKMAAEIHELAQLAARVCPPGQDLTEQITNIDREMKRLEKMAMRPEFKRLSTGKRLLLRQGLEESREQLLHAIGTAPSVTTTLQ</sequence>
<proteinExistence type="predicted"/>